<evidence type="ECO:0000313" key="2">
    <source>
        <dbReference type="EMBL" id="DAB37675.1"/>
    </source>
</evidence>
<dbReference type="InterPro" id="IPR000014">
    <property type="entry name" value="PAS"/>
</dbReference>
<proteinExistence type="predicted"/>
<gene>
    <name evidence="2" type="ORF">CFH83_09960</name>
</gene>
<dbReference type="EMBL" id="DLUI01000143">
    <property type="protein sequence ID" value="DAB37675.1"/>
    <property type="molecule type" value="Genomic_DNA"/>
</dbReference>
<dbReference type="Proteomes" id="UP000228859">
    <property type="component" value="Unassembled WGS sequence"/>
</dbReference>
<dbReference type="AlphaFoldDB" id="A0A2D3WCP8"/>
<accession>A0A2D3WCP8</accession>
<feature type="domain" description="PAS" evidence="1">
    <location>
        <begin position="19"/>
        <end position="58"/>
    </location>
</feature>
<dbReference type="Gene3D" id="3.30.450.20">
    <property type="entry name" value="PAS domain"/>
    <property type="match status" value="1"/>
</dbReference>
<organism evidence="2 3">
    <name type="scientific">Sulfuricurvum kujiense</name>
    <dbReference type="NCBI Taxonomy" id="148813"/>
    <lineage>
        <taxon>Bacteria</taxon>
        <taxon>Pseudomonadati</taxon>
        <taxon>Campylobacterota</taxon>
        <taxon>Epsilonproteobacteria</taxon>
        <taxon>Campylobacterales</taxon>
        <taxon>Sulfurimonadaceae</taxon>
        <taxon>Sulfuricurvum</taxon>
    </lineage>
</organism>
<protein>
    <submittedName>
        <fullName evidence="2">PAS sensor protein</fullName>
    </submittedName>
</protein>
<dbReference type="InterPro" id="IPR013655">
    <property type="entry name" value="PAS_fold_3"/>
</dbReference>
<sequence>MPNQELTFGDEQFIVSKTDLNGKITYGNSLFIAMSGYNELELIDQPHNILRHEDMPAIVFKLLWTRIKEGKEIFAYVKNKTKNGDFYWVFAHVTPSFDTNRKITNYHSVRRQPSKKALDVIKPLYSMLLQKEKSGGISASEATLNQILKDKGMSYDEFILSL</sequence>
<dbReference type="RefSeq" id="WP_294895113.1">
    <property type="nucleotide sequence ID" value="NZ_DLUI01000143.1"/>
</dbReference>
<dbReference type="NCBIfam" id="TIGR00229">
    <property type="entry name" value="sensory_box"/>
    <property type="match status" value="1"/>
</dbReference>
<dbReference type="SUPFAM" id="SSF55785">
    <property type="entry name" value="PYP-like sensor domain (PAS domain)"/>
    <property type="match status" value="1"/>
</dbReference>
<dbReference type="CDD" id="cd00130">
    <property type="entry name" value="PAS"/>
    <property type="match status" value="1"/>
</dbReference>
<name>A0A2D3WCP8_9BACT</name>
<evidence type="ECO:0000259" key="1">
    <source>
        <dbReference type="PROSITE" id="PS50112"/>
    </source>
</evidence>
<reference evidence="2 3" key="1">
    <citation type="journal article" date="2017" name="Front. Microbiol.">
        <title>Comparative Genomic Analysis of the Class Epsilonproteobacteria and Proposed Reclassification to Epsilonbacteraeota (phyl. nov.).</title>
        <authorList>
            <person name="Waite D.W."/>
            <person name="Vanwonterghem I."/>
            <person name="Rinke C."/>
            <person name="Parks D.H."/>
            <person name="Zhang Y."/>
            <person name="Takai K."/>
            <person name="Sievert S.M."/>
            <person name="Simon J."/>
            <person name="Campbell B.J."/>
            <person name="Hanson T.E."/>
            <person name="Woyke T."/>
            <person name="Klotz M.G."/>
            <person name="Hugenholtz P."/>
        </authorList>
    </citation>
    <scope>NUCLEOTIDE SEQUENCE [LARGE SCALE GENOMIC DNA]</scope>
    <source>
        <strain evidence="2">UBA12443</strain>
    </source>
</reference>
<dbReference type="InterPro" id="IPR035965">
    <property type="entry name" value="PAS-like_dom_sf"/>
</dbReference>
<comment type="caution">
    <text evidence="2">The sequence shown here is derived from an EMBL/GenBank/DDBJ whole genome shotgun (WGS) entry which is preliminary data.</text>
</comment>
<dbReference type="Pfam" id="PF08447">
    <property type="entry name" value="PAS_3"/>
    <property type="match status" value="1"/>
</dbReference>
<dbReference type="PROSITE" id="PS50112">
    <property type="entry name" value="PAS"/>
    <property type="match status" value="1"/>
</dbReference>
<evidence type="ECO:0000313" key="3">
    <source>
        <dbReference type="Proteomes" id="UP000228859"/>
    </source>
</evidence>